<evidence type="ECO:0000313" key="5">
    <source>
        <dbReference type="Proteomes" id="UP000297527"/>
    </source>
</evidence>
<keyword evidence="1" id="KW-0677">Repeat</keyword>
<comment type="caution">
    <text evidence="4">The sequence shown here is derived from an EMBL/GenBank/DDBJ whole genome shotgun (WGS) entry which is preliminary data.</text>
</comment>
<protein>
    <submittedName>
        <fullName evidence="4">Uncharacterized protein</fullName>
    </submittedName>
</protein>
<dbReference type="PROSITE" id="PS50297">
    <property type="entry name" value="ANK_REP_REGION"/>
    <property type="match status" value="1"/>
</dbReference>
<keyword evidence="2 3" id="KW-0040">ANK repeat</keyword>
<dbReference type="EMBL" id="PQXN01000101">
    <property type="protein sequence ID" value="TGO54843.1"/>
    <property type="molecule type" value="Genomic_DNA"/>
</dbReference>
<keyword evidence="5" id="KW-1185">Reference proteome</keyword>
<reference evidence="4 5" key="1">
    <citation type="submission" date="2017-12" db="EMBL/GenBank/DDBJ databases">
        <title>Comparative genomics of Botrytis spp.</title>
        <authorList>
            <person name="Valero-Jimenez C.A."/>
            <person name="Tapia P."/>
            <person name="Veloso J."/>
            <person name="Silva-Moreno E."/>
            <person name="Staats M."/>
            <person name="Valdes J.H."/>
            <person name="Van Kan J.A.L."/>
        </authorList>
    </citation>
    <scope>NUCLEOTIDE SEQUENCE [LARGE SCALE GENOMIC DNA]</scope>
    <source>
        <strain evidence="4 5">MUCL11595</strain>
    </source>
</reference>
<accession>A0A4Z1IDL7</accession>
<dbReference type="AlphaFoldDB" id="A0A4Z1IDL7"/>
<dbReference type="Pfam" id="PF12796">
    <property type="entry name" value="Ank_2"/>
    <property type="match status" value="1"/>
</dbReference>
<evidence type="ECO:0000256" key="1">
    <source>
        <dbReference type="ARBA" id="ARBA00022737"/>
    </source>
</evidence>
<dbReference type="OrthoDB" id="194358at2759"/>
<dbReference type="Gene3D" id="1.25.40.20">
    <property type="entry name" value="Ankyrin repeat-containing domain"/>
    <property type="match status" value="2"/>
</dbReference>
<name>A0A4Z1IDL7_9HELO</name>
<gene>
    <name evidence="4" type="ORF">BCON_0101g00150</name>
</gene>
<dbReference type="Proteomes" id="UP000297527">
    <property type="component" value="Unassembled WGS sequence"/>
</dbReference>
<dbReference type="PROSITE" id="PS50088">
    <property type="entry name" value="ANK_REPEAT"/>
    <property type="match status" value="1"/>
</dbReference>
<sequence length="544" mass="60724">MDNRTYLWLHLIMDVIRKRIESSRDSGKIDESLRSLPETVEKIYEEILNKSPYRSETEKLLYIVVGAERPLNTDEINVAMNIGICYDATHSFNDIHLENNERYPGMIRNLCGLRFGTALSLAVEDKRFEMAILLLQKGADASIECNPHMRKLSLLEDAVHAGELVVAQLLLQNQAVDKFVEGVSNTALDWAVKHHKTEMFKVLLESALRFALLVEMLLKFGASPTYKVAGQWTAWSRSSLTYVLEPLSDSSHTNSYKPEVVLELLLLKAEPLPHKTLKELLVKYLSKSSDESNLVRLLLNHPRCPEIDAYDYGSSVVFAALYAHIKSMELLMNETHDINSCRETIPWVTKLHSPKGTLGGCVWLEWRPISKGWFTRDIEITALFGGIISANECVVESLIDHGADVNMTIELGTSLFIAAALSSKSVVQLLFRNGAQITSCKVGERGQSSPLVIAAARGNIEIVELLLESGAQVEQGTAVIVHSILAYKEDIEGKFCPSAIEATEMEGHEDVVALLQEYRVRQAVTGVEEVEVTMMPSRIEEVEG</sequence>
<dbReference type="InterPro" id="IPR002110">
    <property type="entry name" value="Ankyrin_rpt"/>
</dbReference>
<dbReference type="PANTHER" id="PTHR24198">
    <property type="entry name" value="ANKYRIN REPEAT AND PROTEIN KINASE DOMAIN-CONTAINING PROTEIN"/>
    <property type="match status" value="1"/>
</dbReference>
<dbReference type="InterPro" id="IPR036770">
    <property type="entry name" value="Ankyrin_rpt-contain_sf"/>
</dbReference>
<feature type="repeat" description="ANK" evidence="3">
    <location>
        <begin position="446"/>
        <end position="478"/>
    </location>
</feature>
<evidence type="ECO:0000256" key="3">
    <source>
        <dbReference type="PROSITE-ProRule" id="PRU00023"/>
    </source>
</evidence>
<proteinExistence type="predicted"/>
<dbReference type="PANTHER" id="PTHR24198:SF165">
    <property type="entry name" value="ANKYRIN REPEAT-CONTAINING PROTEIN-RELATED"/>
    <property type="match status" value="1"/>
</dbReference>
<dbReference type="SMART" id="SM00248">
    <property type="entry name" value="ANK"/>
    <property type="match status" value="7"/>
</dbReference>
<evidence type="ECO:0000256" key="2">
    <source>
        <dbReference type="ARBA" id="ARBA00023043"/>
    </source>
</evidence>
<dbReference type="SUPFAM" id="SSF48403">
    <property type="entry name" value="Ankyrin repeat"/>
    <property type="match status" value="1"/>
</dbReference>
<evidence type="ECO:0000313" key="4">
    <source>
        <dbReference type="EMBL" id="TGO54843.1"/>
    </source>
</evidence>
<organism evidence="4 5">
    <name type="scientific">Botryotinia convoluta</name>
    <dbReference type="NCBI Taxonomy" id="54673"/>
    <lineage>
        <taxon>Eukaryota</taxon>
        <taxon>Fungi</taxon>
        <taxon>Dikarya</taxon>
        <taxon>Ascomycota</taxon>
        <taxon>Pezizomycotina</taxon>
        <taxon>Leotiomycetes</taxon>
        <taxon>Helotiales</taxon>
        <taxon>Sclerotiniaceae</taxon>
        <taxon>Botryotinia</taxon>
    </lineage>
</organism>